<feature type="region of interest" description="Disordered" evidence="2">
    <location>
        <begin position="1"/>
        <end position="40"/>
    </location>
</feature>
<dbReference type="PANTHER" id="PTHR37315:SF1">
    <property type="entry name" value="UPF0311 PROTEIN BLR7842"/>
    <property type="match status" value="1"/>
</dbReference>
<gene>
    <name evidence="3" type="ORF">GCU56_00640</name>
</gene>
<dbReference type="PANTHER" id="PTHR37315">
    <property type="entry name" value="UPF0311 PROTEIN BLR7842"/>
    <property type="match status" value="1"/>
</dbReference>
<evidence type="ECO:0000313" key="3">
    <source>
        <dbReference type="EMBL" id="NEK56380.1"/>
    </source>
</evidence>
<proteinExistence type="inferred from homology"/>
<protein>
    <recommendedName>
        <fullName evidence="1">UPF0311 protein GCU56_00640</fullName>
    </recommendedName>
</protein>
<accession>A0A7K3VVG1</accession>
<organism evidence="3 4">
    <name type="scientific">Geodermatophilus sabuli</name>
    <dbReference type="NCBI Taxonomy" id="1564158"/>
    <lineage>
        <taxon>Bacteria</taxon>
        <taxon>Bacillati</taxon>
        <taxon>Actinomycetota</taxon>
        <taxon>Actinomycetes</taxon>
        <taxon>Geodermatophilales</taxon>
        <taxon>Geodermatophilaceae</taxon>
        <taxon>Geodermatophilus</taxon>
    </lineage>
</organism>
<dbReference type="EMBL" id="JAAGWF010000002">
    <property type="protein sequence ID" value="NEK56380.1"/>
    <property type="molecule type" value="Genomic_DNA"/>
</dbReference>
<comment type="similarity">
    <text evidence="1">Belongs to the UPF0311 family.</text>
</comment>
<evidence type="ECO:0000256" key="2">
    <source>
        <dbReference type="SAM" id="MobiDB-lite"/>
    </source>
</evidence>
<dbReference type="Pfam" id="PF11578">
    <property type="entry name" value="DUF3237"/>
    <property type="match status" value="1"/>
</dbReference>
<sequence length="190" mass="19866">MGRRCPARPGAGCELPGRELSGGRAGSLGPAGAPGGPVTVAPPPLTHVLHLEVTVDPPIEIGPTPAGQRRVIPITGGTVSGLLTGRVLPGGADFQVVRTETETVAEARYVLESDEGETVYVENLGLRTGSAEDIARLRQDLPVDPARIYFRSTPRFETTAPRLAALTSHVFVGSGVRHPAGVVFDFFQVG</sequence>
<keyword evidence="4" id="KW-1185">Reference proteome</keyword>
<evidence type="ECO:0000256" key="1">
    <source>
        <dbReference type="HAMAP-Rule" id="MF_00775"/>
    </source>
</evidence>
<feature type="compositionally biased region" description="Low complexity" evidence="2">
    <location>
        <begin position="27"/>
        <end position="39"/>
    </location>
</feature>
<dbReference type="Proteomes" id="UP000470246">
    <property type="component" value="Unassembled WGS sequence"/>
</dbReference>
<comment type="caution">
    <text evidence="3">The sequence shown here is derived from an EMBL/GenBank/DDBJ whole genome shotgun (WGS) entry which is preliminary data.</text>
</comment>
<dbReference type="AlphaFoldDB" id="A0A7K3VVG1"/>
<name>A0A7K3VVG1_9ACTN</name>
<dbReference type="HAMAP" id="MF_00775">
    <property type="entry name" value="UPF0311"/>
    <property type="match status" value="1"/>
</dbReference>
<dbReference type="InterPro" id="IPR020915">
    <property type="entry name" value="UPF0311"/>
</dbReference>
<dbReference type="Gene3D" id="2.40.160.20">
    <property type="match status" value="1"/>
</dbReference>
<evidence type="ECO:0000313" key="4">
    <source>
        <dbReference type="Proteomes" id="UP000470246"/>
    </source>
</evidence>
<reference evidence="3 4" key="1">
    <citation type="submission" date="2020-02" db="EMBL/GenBank/DDBJ databases">
        <title>Geodermatophilus sabuli CPCC 205279 I12A-02694.</title>
        <authorList>
            <person name="Jiang Z."/>
        </authorList>
    </citation>
    <scope>NUCLEOTIDE SEQUENCE [LARGE SCALE GENOMIC DNA]</scope>
    <source>
        <strain evidence="3 4">I12A-02694</strain>
    </source>
</reference>